<dbReference type="Pfam" id="PF02514">
    <property type="entry name" value="CobN-Mg_chel"/>
    <property type="match status" value="2"/>
</dbReference>
<keyword evidence="3" id="KW-0436">Ligase</keyword>
<dbReference type="EMBL" id="CP044328">
    <property type="protein sequence ID" value="QGM93197.1"/>
    <property type="molecule type" value="Genomic_DNA"/>
</dbReference>
<feature type="domain" description="CobN/magnesium chelatase" evidence="2">
    <location>
        <begin position="139"/>
        <end position="717"/>
    </location>
</feature>
<dbReference type="EC" id="6.6.1.2" evidence="3"/>
<feature type="region of interest" description="Disordered" evidence="1">
    <location>
        <begin position="429"/>
        <end position="452"/>
    </location>
</feature>
<evidence type="ECO:0000256" key="1">
    <source>
        <dbReference type="SAM" id="MobiDB-lite"/>
    </source>
</evidence>
<dbReference type="InterPro" id="IPR003672">
    <property type="entry name" value="CobN/Mg_chltase"/>
</dbReference>
<organism evidence="3 4">
    <name type="scientific">Methylocystis rosea</name>
    <dbReference type="NCBI Taxonomy" id="173366"/>
    <lineage>
        <taxon>Bacteria</taxon>
        <taxon>Pseudomonadati</taxon>
        <taxon>Pseudomonadota</taxon>
        <taxon>Alphaproteobacteria</taxon>
        <taxon>Hyphomicrobiales</taxon>
        <taxon>Methylocystaceae</taxon>
        <taxon>Methylocystis</taxon>
    </lineage>
</organism>
<name>A0ABX6EFD2_9HYPH</name>
<proteinExistence type="predicted"/>
<reference evidence="4" key="1">
    <citation type="submission" date="2019-09" db="EMBL/GenBank/DDBJ databases">
        <title>Isolation and complete genome sequencing of Methylocystis species.</title>
        <authorList>
            <person name="Rumah B.L."/>
            <person name="Stead C.E."/>
            <person name="Stevens B.C."/>
            <person name="Minton N.P."/>
            <person name="Grosse-Honebrink A."/>
            <person name="Zhang Y."/>
        </authorList>
    </citation>
    <scope>NUCLEOTIDE SEQUENCE [LARGE SCALE GENOMIC DNA]</scope>
    <source>
        <strain evidence="4">BRCS1</strain>
    </source>
</reference>
<dbReference type="PANTHER" id="PTHR44119:SF4">
    <property type="entry name" value="AEROBIC COBALTOCHELATASE SUBUNIT COBN"/>
    <property type="match status" value="1"/>
</dbReference>
<dbReference type="PANTHER" id="PTHR44119">
    <property type="entry name" value="MAGNESIUM-CHELATASE SUBUNIT CHLH, CHLOROPLASTIC"/>
    <property type="match status" value="1"/>
</dbReference>
<sequence length="1142" mass="123427">MHLLPRDLHNLDDAGGAVDLGQSPAEIVFLSFSDSELRLLARLYEQSGATLPSLRCASLAQLKHPYSVDLYLDAVARHAQLIVVRLLGGKDYWPYGVEQFEALARAKGIVLAIVPGDAHDDARLKQASTLGAETLNRIWRFFQDGGPDNLRSFLAYASTFVGRPAQWRESAPVANAGRFAVACRSGGTSRATIVFYRAMFLADDVAPIVALADALAERGFSVEAIYVASLKEAESEAFVSDALESFAPDVILNATAFSARRDAGSVLDGADAPVLQVALATSSREAWEGSTRGANGADLAMNVVLPEVDGRIFTRAISFKEQTPLRLAAEFSETRHAPERSRIDFVADLALNWARLRRKPNADKSLALILSDYPARRGRGGYAIGLDAEASVHEIVAALQGAGYDVGVDSERDLLLPLAGEGVATQGRRMRALSRPGFAGPPSPASGRGERASSLLRDLEDRTFVIEVSLADYRAWLSALSPDFVASVNDAWGAPQDDPALVDGAFRFSCLEAGKLVIALQPDRGARAERYESYHDVQRPPRHAYVAFYLWLRHMRKIDALIHLGAHGTLEWLPGKSVMLSEACAPEVVLGPTPLIYPFIVNDPGEAAQAKRRTCAVTIGHLTPPLVDAELFDAAAKVETLLDEYATASALDARRAKLIAGAIIDEAERSGLAAECGVSREMDIAETLTRLDAWMCDLKDMRIGDGLHVFGRAEEDSDADPARGACARAERNALVAALAGRFIEPGPAGAPSRGRADVLPTGRNLYCIDPRHAPTQTAYDIGRRAAAEVMTRHAQLHGEFPRHIMLDLWGSATIRTGGEDFAQALALLGVAPRWDTASARVIGFEVLPQARREFPRVDVTLQVSGLFRDMFGNLIALFDDAVRVVAARDEDAEINPLKTADDLRRVFGAADGSYGLGVSDRALRGEWSDRDDLARAYLCAAGHAYDRAGDSNEAVAAFSARVADADAHVHVQDMAEVDVLIGPAFADYEGGFAAANAMLGGDADLVHIDATRPERLRARALKDEISRVLRMRLANPRWLQGQRRHGHRGAGEIAETIDNLYAFAATSGLISDAQFDLAFDATLGDDATRDFLATENPRALTAIARVFSEALVRGLWNTQRNSVRDALSDIERQEGGRLAAEA</sequence>
<dbReference type="CDD" id="cd10150">
    <property type="entry name" value="CobN_like"/>
    <property type="match status" value="1"/>
</dbReference>
<feature type="domain" description="CobN/magnesium chelatase" evidence="2">
    <location>
        <begin position="725"/>
        <end position="1121"/>
    </location>
</feature>
<gene>
    <name evidence="3" type="primary">cobN</name>
    <name evidence="3" type="ORF">F7D13_03730</name>
</gene>
<protein>
    <submittedName>
        <fullName evidence="3">Cobaltochelatase subunit CobN</fullName>
        <ecNumber evidence="3">6.6.1.2</ecNumber>
    </submittedName>
</protein>
<accession>A0ABX6EFD2</accession>
<reference evidence="3 4" key="2">
    <citation type="journal article" date="2021" name="AMB Express">
        <title>Isolation and characterisation of Methylocystis spp. for poly-3-hydroxybutyrate production using waste methane feedstocks.</title>
        <authorList>
            <person name="Rumah B.L."/>
            <person name="Stead C.E."/>
            <person name="Claxton Stevens B.H."/>
            <person name="Minton N.P."/>
            <person name="Grosse-Honebrink A."/>
            <person name="Zhang Y."/>
        </authorList>
    </citation>
    <scope>NUCLEOTIDE SEQUENCE [LARGE SCALE GENOMIC DNA]</scope>
    <source>
        <strain evidence="3 4">BRCS1</strain>
    </source>
</reference>
<dbReference type="Proteomes" id="UP000424673">
    <property type="component" value="Chromosome"/>
</dbReference>
<dbReference type="NCBIfam" id="NF008973">
    <property type="entry name" value="PRK12321.1"/>
    <property type="match status" value="1"/>
</dbReference>
<evidence type="ECO:0000313" key="4">
    <source>
        <dbReference type="Proteomes" id="UP000424673"/>
    </source>
</evidence>
<dbReference type="RefSeq" id="WP_154451053.1">
    <property type="nucleotide sequence ID" value="NZ_CP044328.1"/>
</dbReference>
<evidence type="ECO:0000313" key="3">
    <source>
        <dbReference type="EMBL" id="QGM93197.1"/>
    </source>
</evidence>
<dbReference type="GO" id="GO:0051116">
    <property type="term" value="F:cobaltochelatase activity"/>
    <property type="evidence" value="ECO:0007669"/>
    <property type="project" value="UniProtKB-EC"/>
</dbReference>
<evidence type="ECO:0000259" key="2">
    <source>
        <dbReference type="Pfam" id="PF02514"/>
    </source>
</evidence>
<keyword evidence="4" id="KW-1185">Reference proteome</keyword>